<dbReference type="AlphaFoldDB" id="A0A5B2VI32"/>
<evidence type="ECO:0000313" key="1">
    <source>
        <dbReference type="EMBL" id="KAA2238565.1"/>
    </source>
</evidence>
<accession>A0A5B2VI32</accession>
<name>A0A5B2VI32_9BACT</name>
<dbReference type="RefSeq" id="WP_149839744.1">
    <property type="nucleotide sequence ID" value="NZ_VUOC01000004.1"/>
</dbReference>
<dbReference type="Proteomes" id="UP000324611">
    <property type="component" value="Unassembled WGS sequence"/>
</dbReference>
<protein>
    <submittedName>
        <fullName evidence="1">Uncharacterized protein</fullName>
    </submittedName>
</protein>
<reference evidence="1 2" key="2">
    <citation type="submission" date="2019-09" db="EMBL/GenBank/DDBJ databases">
        <authorList>
            <person name="Jin C."/>
        </authorList>
    </citation>
    <scope>NUCLEOTIDE SEQUENCE [LARGE SCALE GENOMIC DNA]</scope>
    <source>
        <strain evidence="1 2">BN140078</strain>
    </source>
</reference>
<proteinExistence type="predicted"/>
<sequence>MSQKIQSGLRCANAASNHHSALVRDMRTIFSKQQPAAPAPLTKLDIMKEMVKVNSKTGWILGAQVGGFEYEIAHCSEAGKRYLESIKHRDFAEVLHELHLEREELSQQAALL</sequence>
<organism evidence="1 2">
    <name type="scientific">Chitinophaga agrisoli</name>
    <dbReference type="NCBI Taxonomy" id="2607653"/>
    <lineage>
        <taxon>Bacteria</taxon>
        <taxon>Pseudomonadati</taxon>
        <taxon>Bacteroidota</taxon>
        <taxon>Chitinophagia</taxon>
        <taxon>Chitinophagales</taxon>
        <taxon>Chitinophagaceae</taxon>
        <taxon>Chitinophaga</taxon>
    </lineage>
</organism>
<reference evidence="1 2" key="1">
    <citation type="submission" date="2019-09" db="EMBL/GenBank/DDBJ databases">
        <title>Chitinophaga ginsengihumi sp. nov., isolated from soil of ginseng rhizosphere.</title>
        <authorList>
            <person name="Lee J."/>
        </authorList>
    </citation>
    <scope>NUCLEOTIDE SEQUENCE [LARGE SCALE GENOMIC DNA]</scope>
    <source>
        <strain evidence="1 2">BN140078</strain>
    </source>
</reference>
<evidence type="ECO:0000313" key="2">
    <source>
        <dbReference type="Proteomes" id="UP000324611"/>
    </source>
</evidence>
<comment type="caution">
    <text evidence="1">The sequence shown here is derived from an EMBL/GenBank/DDBJ whole genome shotgun (WGS) entry which is preliminary data.</text>
</comment>
<gene>
    <name evidence="1" type="ORF">F0L74_20285</name>
</gene>
<dbReference type="EMBL" id="VUOC01000004">
    <property type="protein sequence ID" value="KAA2238565.1"/>
    <property type="molecule type" value="Genomic_DNA"/>
</dbReference>
<keyword evidence="2" id="KW-1185">Reference proteome</keyword>